<evidence type="ECO:0000256" key="4">
    <source>
        <dbReference type="ARBA" id="ARBA00022679"/>
    </source>
</evidence>
<evidence type="ECO:0000256" key="8">
    <source>
        <dbReference type="SAM" id="Phobius"/>
    </source>
</evidence>
<dbReference type="PANTHER" id="PTHR41523:SF8">
    <property type="entry name" value="ETHYLENE RESPONSE SENSOR PROTEIN"/>
    <property type="match status" value="1"/>
</dbReference>
<dbReference type="EMBL" id="JBHUOJ010000034">
    <property type="protein sequence ID" value="MFD2834774.1"/>
    <property type="molecule type" value="Genomic_DNA"/>
</dbReference>
<keyword evidence="8" id="KW-0472">Membrane</keyword>
<evidence type="ECO:0000256" key="5">
    <source>
        <dbReference type="ARBA" id="ARBA00022741"/>
    </source>
</evidence>
<dbReference type="InterPro" id="IPR005467">
    <property type="entry name" value="His_kinase_dom"/>
</dbReference>
<dbReference type="SMART" id="SM00387">
    <property type="entry name" value="HATPase_c"/>
    <property type="match status" value="1"/>
</dbReference>
<evidence type="ECO:0000256" key="2">
    <source>
        <dbReference type="ARBA" id="ARBA00012438"/>
    </source>
</evidence>
<evidence type="ECO:0000256" key="6">
    <source>
        <dbReference type="ARBA" id="ARBA00022777"/>
    </source>
</evidence>
<reference evidence="11" key="1">
    <citation type="journal article" date="2019" name="Int. J. Syst. Evol. Microbiol.">
        <title>The Global Catalogue of Microorganisms (GCM) 10K type strain sequencing project: providing services to taxonomists for standard genome sequencing and annotation.</title>
        <authorList>
            <consortium name="The Broad Institute Genomics Platform"/>
            <consortium name="The Broad Institute Genome Sequencing Center for Infectious Disease"/>
            <person name="Wu L."/>
            <person name="Ma J."/>
        </authorList>
    </citation>
    <scope>NUCLEOTIDE SEQUENCE [LARGE SCALE GENOMIC DNA]</scope>
    <source>
        <strain evidence="11">KCTC 52925</strain>
    </source>
</reference>
<dbReference type="GO" id="GO:0016301">
    <property type="term" value="F:kinase activity"/>
    <property type="evidence" value="ECO:0007669"/>
    <property type="project" value="UniProtKB-KW"/>
</dbReference>
<evidence type="ECO:0000256" key="3">
    <source>
        <dbReference type="ARBA" id="ARBA00022553"/>
    </source>
</evidence>
<keyword evidence="3" id="KW-0597">Phosphoprotein</keyword>
<keyword evidence="5" id="KW-0547">Nucleotide-binding</keyword>
<dbReference type="SMART" id="SM00028">
    <property type="entry name" value="TPR"/>
    <property type="match status" value="5"/>
</dbReference>
<dbReference type="InterPro" id="IPR011495">
    <property type="entry name" value="Sig_transdc_His_kin_sub2_dim/P"/>
</dbReference>
<evidence type="ECO:0000256" key="1">
    <source>
        <dbReference type="ARBA" id="ARBA00000085"/>
    </source>
</evidence>
<dbReference type="PANTHER" id="PTHR41523">
    <property type="entry name" value="TWO-COMPONENT SYSTEM SENSOR PROTEIN"/>
    <property type="match status" value="1"/>
</dbReference>
<keyword evidence="11" id="KW-1185">Reference proteome</keyword>
<organism evidence="10 11">
    <name type="scientific">Christiangramia antarctica</name>
    <dbReference type="NCBI Taxonomy" id="2058158"/>
    <lineage>
        <taxon>Bacteria</taxon>
        <taxon>Pseudomonadati</taxon>
        <taxon>Bacteroidota</taxon>
        <taxon>Flavobacteriia</taxon>
        <taxon>Flavobacteriales</taxon>
        <taxon>Flavobacteriaceae</taxon>
        <taxon>Christiangramia</taxon>
    </lineage>
</organism>
<dbReference type="InterPro" id="IPR036890">
    <property type="entry name" value="HATPase_C_sf"/>
</dbReference>
<dbReference type="SUPFAM" id="SSF55874">
    <property type="entry name" value="ATPase domain of HSP90 chaperone/DNA topoisomerase II/histidine kinase"/>
    <property type="match status" value="1"/>
</dbReference>
<dbReference type="EC" id="2.7.13.3" evidence="2"/>
<dbReference type="Gene3D" id="1.25.40.10">
    <property type="entry name" value="Tetratricopeptide repeat domain"/>
    <property type="match status" value="2"/>
</dbReference>
<dbReference type="PROSITE" id="PS50109">
    <property type="entry name" value="HIS_KIN"/>
    <property type="match status" value="1"/>
</dbReference>
<evidence type="ECO:0000313" key="11">
    <source>
        <dbReference type="Proteomes" id="UP001597438"/>
    </source>
</evidence>
<name>A0ABW5XAR0_9FLAO</name>
<comment type="caution">
    <text evidence="10">The sequence shown here is derived from an EMBL/GenBank/DDBJ whole genome shotgun (WGS) entry which is preliminary data.</text>
</comment>
<protein>
    <recommendedName>
        <fullName evidence="2">histidine kinase</fullName>
        <ecNumber evidence="2">2.7.13.3</ecNumber>
    </recommendedName>
</protein>
<feature type="transmembrane region" description="Helical" evidence="8">
    <location>
        <begin position="401"/>
        <end position="420"/>
    </location>
</feature>
<evidence type="ECO:0000256" key="7">
    <source>
        <dbReference type="ARBA" id="ARBA00022840"/>
    </source>
</evidence>
<dbReference type="InterPro" id="IPR019734">
    <property type="entry name" value="TPR_rpt"/>
</dbReference>
<accession>A0ABW5XAR0</accession>
<proteinExistence type="predicted"/>
<dbReference type="SUPFAM" id="SSF48452">
    <property type="entry name" value="TPR-like"/>
    <property type="match status" value="2"/>
</dbReference>
<keyword evidence="6 10" id="KW-0418">Kinase</keyword>
<dbReference type="Gene3D" id="3.30.565.10">
    <property type="entry name" value="Histidine kinase-like ATPase, C-terminal domain"/>
    <property type="match status" value="1"/>
</dbReference>
<dbReference type="Gene3D" id="3.30.450.20">
    <property type="entry name" value="PAS domain"/>
    <property type="match status" value="1"/>
</dbReference>
<keyword evidence="8" id="KW-0812">Transmembrane</keyword>
<dbReference type="Pfam" id="PF07568">
    <property type="entry name" value="HisKA_2"/>
    <property type="match status" value="1"/>
</dbReference>
<comment type="catalytic activity">
    <reaction evidence="1">
        <text>ATP + protein L-histidine = ADP + protein N-phospho-L-histidine.</text>
        <dbReference type="EC" id="2.7.13.3"/>
    </reaction>
</comment>
<feature type="domain" description="Histidine kinase" evidence="9">
    <location>
        <begin position="443"/>
        <end position="633"/>
    </location>
</feature>
<keyword evidence="8" id="KW-1133">Transmembrane helix</keyword>
<evidence type="ECO:0000313" key="10">
    <source>
        <dbReference type="EMBL" id="MFD2834774.1"/>
    </source>
</evidence>
<dbReference type="InterPro" id="IPR003594">
    <property type="entry name" value="HATPase_dom"/>
</dbReference>
<dbReference type="Proteomes" id="UP001597438">
    <property type="component" value="Unassembled WGS sequence"/>
</dbReference>
<keyword evidence="4" id="KW-0808">Transferase</keyword>
<gene>
    <name evidence="10" type="ORF">ACFSYS_15900</name>
</gene>
<evidence type="ECO:0000259" key="9">
    <source>
        <dbReference type="PROSITE" id="PS50109"/>
    </source>
</evidence>
<keyword evidence="7" id="KW-0067">ATP-binding</keyword>
<dbReference type="InterPro" id="IPR011990">
    <property type="entry name" value="TPR-like_helical_dom_sf"/>
</dbReference>
<dbReference type="RefSeq" id="WP_251743115.1">
    <property type="nucleotide sequence ID" value="NZ_JBHUOJ010000034.1"/>
</dbReference>
<sequence length="635" mass="73108">MGTSLYGQIFNLKRGKVYKQIFVETDDFGFNYLDQLESNLPKVNNRSEYFRILNDLAYYWHTRNLTRSLHFAETGLDSTRKARDTLWEGRFQITQAAVLLRMEKLNAAQHVLEEAKMKVSATDLPFLYTQLGYVYERRGMFEEASNIALKSLELGEKLNDKKAMAIAYSDLSNLSWKNSKYDKGLEYALTSLRLFEERNIEDLDYDFTLYVAGNNYMALENYYKALSMYKRSIKIGERYGFYNNLSDVYISLVDLYMALKKFPEAEIAANKAIEYADLLDNEFMLMRSWMALGKLQNIEGSFAEAAQSLEHSIKIATKDFGDDFFLSQTYKELAIAYAGMELHKDAYEAMTNYTNLKDSIFTKESDERIASVQTQFEFAQKENTINLQQTRLNQQRSRQNLLLIIACLLGVILLILYKSFRNNTQKRKLLSRQNDEKEFLLKEIHHRVKNNLEIVSSLLSLQSASIKDDEVLELMKESQNRVYSMSIIHQHLYKGRNLSNIEMKDYLENLGAHVIDSFGMEDRITLNYPMDILELDVDTAIPLGLIVNELLTNSLKHAFKAQEIGNISISLKKTISGILKLEVRDDGCGIEESVSNEGFGNQLMVLLTKQLEGKMTTHTGRGTSFAFEFPMNTAT</sequence>
<dbReference type="Pfam" id="PF02518">
    <property type="entry name" value="HATPase_c"/>
    <property type="match status" value="1"/>
</dbReference>